<keyword evidence="2" id="KW-0472">Membrane</keyword>
<keyword evidence="1" id="KW-0175">Coiled coil</keyword>
<accession>A0A2H4J5F6</accession>
<protein>
    <submittedName>
        <fullName evidence="3">Uncharacterized protein</fullName>
    </submittedName>
</protein>
<sequence length="168" mass="20079">MVLVYWLPAIILFLIWAYTLYKWKKTERELDKSKEEIQRYQEEELKKDENNLLNDLKLDGPIIKEFPIDKTKRKFGERHRIDANKWLDKQKENGSIPIKQSFVLKSKSGRYFQDILTVFSEHALTEKVMETTDDILEAKKYRTHKEASEEAIKYDFKVVALNTYGEEL</sequence>
<gene>
    <name evidence="3" type="ORF">7F7_30</name>
</gene>
<evidence type="ECO:0000256" key="2">
    <source>
        <dbReference type="SAM" id="Phobius"/>
    </source>
</evidence>
<keyword evidence="2" id="KW-0812">Transmembrane</keyword>
<feature type="coiled-coil region" evidence="1">
    <location>
        <begin position="23"/>
        <end position="50"/>
    </location>
</feature>
<reference evidence="3" key="1">
    <citation type="submission" date="2017-06" db="EMBL/GenBank/DDBJ databases">
        <title>Novel phages from South African skin metaviromes.</title>
        <authorList>
            <person name="van Zyl L.J."/>
            <person name="Abrahams Y."/>
            <person name="Stander E.A."/>
            <person name="Kirby B.M."/>
            <person name="Clavaud C."/>
            <person name="Farcet C."/>
            <person name="Breton L."/>
            <person name="Trindade M.I."/>
        </authorList>
    </citation>
    <scope>NUCLEOTIDE SEQUENCE</scope>
</reference>
<feature type="transmembrane region" description="Helical" evidence="2">
    <location>
        <begin position="6"/>
        <end position="23"/>
    </location>
</feature>
<dbReference type="EMBL" id="MF417907">
    <property type="protein sequence ID" value="ASN70470.1"/>
    <property type="molecule type" value="Genomic_DNA"/>
</dbReference>
<evidence type="ECO:0000313" key="3">
    <source>
        <dbReference type="EMBL" id="ASN70470.1"/>
    </source>
</evidence>
<keyword evidence="2" id="KW-1133">Transmembrane helix</keyword>
<name>A0A2H4J5F6_9CAUD</name>
<organism evidence="3">
    <name type="scientific">uncultured Caudovirales phage</name>
    <dbReference type="NCBI Taxonomy" id="2100421"/>
    <lineage>
        <taxon>Viruses</taxon>
        <taxon>Duplodnaviria</taxon>
        <taxon>Heunggongvirae</taxon>
        <taxon>Uroviricota</taxon>
        <taxon>Caudoviricetes</taxon>
        <taxon>Peduoviridae</taxon>
        <taxon>Maltschvirus</taxon>
        <taxon>Maltschvirus maltsch</taxon>
    </lineage>
</organism>
<proteinExistence type="predicted"/>
<evidence type="ECO:0000256" key="1">
    <source>
        <dbReference type="SAM" id="Coils"/>
    </source>
</evidence>